<feature type="domain" description="Amidohydrolase-related" evidence="1">
    <location>
        <begin position="320"/>
        <end position="411"/>
    </location>
</feature>
<evidence type="ECO:0000259" key="1">
    <source>
        <dbReference type="Pfam" id="PF01979"/>
    </source>
</evidence>
<dbReference type="SUPFAM" id="SSF51338">
    <property type="entry name" value="Composite domain of metallo-dependent hydrolases"/>
    <property type="match status" value="1"/>
</dbReference>
<dbReference type="NCBIfam" id="NF011990">
    <property type="entry name" value="PRK15446.2-6"/>
    <property type="match status" value="1"/>
</dbReference>
<dbReference type="SUPFAM" id="SSF51556">
    <property type="entry name" value="Metallo-dependent hydrolases"/>
    <property type="match status" value="1"/>
</dbReference>
<dbReference type="InterPro" id="IPR006680">
    <property type="entry name" value="Amidohydro-rel"/>
</dbReference>
<dbReference type="AlphaFoldDB" id="A0A1I2FSS9"/>
<dbReference type="GO" id="GO:0019700">
    <property type="term" value="P:organic phosphonate catabolic process"/>
    <property type="evidence" value="ECO:0007669"/>
    <property type="project" value="InterPro"/>
</dbReference>
<dbReference type="Proteomes" id="UP000183410">
    <property type="component" value="Unassembled WGS sequence"/>
</dbReference>
<dbReference type="PANTHER" id="PTHR43135">
    <property type="entry name" value="ALPHA-D-RIBOSE 1-METHYLPHOSPHONATE 5-TRIPHOSPHATE DIPHOSPHATASE"/>
    <property type="match status" value="1"/>
</dbReference>
<proteinExistence type="predicted"/>
<dbReference type="InterPro" id="IPR032466">
    <property type="entry name" value="Metal_Hydrolase"/>
</dbReference>
<dbReference type="InterPro" id="IPR051781">
    <property type="entry name" value="Metallo-dep_Hydrolase"/>
</dbReference>
<protein>
    <submittedName>
        <fullName evidence="2">Alpha-D-ribose 1-methylphosphonate 5-triphosphate diphosphatase</fullName>
    </submittedName>
</protein>
<name>A0A1I2FSS9_9BACL</name>
<dbReference type="InterPro" id="IPR012696">
    <property type="entry name" value="PhnM"/>
</dbReference>
<gene>
    <name evidence="2" type="ORF">SAMN04487969_113105</name>
</gene>
<dbReference type="PIRSF" id="PIRSF038971">
    <property type="entry name" value="PhnM"/>
    <property type="match status" value="1"/>
</dbReference>
<reference evidence="3" key="1">
    <citation type="submission" date="2016-10" db="EMBL/GenBank/DDBJ databases">
        <authorList>
            <person name="Varghese N."/>
            <person name="Submissions S."/>
        </authorList>
    </citation>
    <scope>NUCLEOTIDE SEQUENCE [LARGE SCALE GENOMIC DNA]</scope>
    <source>
        <strain evidence="3">CGMCC 1.10223</strain>
    </source>
</reference>
<dbReference type="Pfam" id="PF01979">
    <property type="entry name" value="Amidohydro_1"/>
    <property type="match status" value="1"/>
</dbReference>
<accession>A0A1I2FSS9</accession>
<keyword evidence="3" id="KW-1185">Reference proteome</keyword>
<dbReference type="RefSeq" id="WP_063838036.1">
    <property type="nucleotide sequence ID" value="NZ_FONN01000013.1"/>
</dbReference>
<evidence type="ECO:0000313" key="2">
    <source>
        <dbReference type="EMBL" id="SFF08452.1"/>
    </source>
</evidence>
<dbReference type="NCBIfam" id="NF011984">
    <property type="entry name" value="PRK15446.1-5"/>
    <property type="match status" value="1"/>
</dbReference>
<dbReference type="PANTHER" id="PTHR43135:SF3">
    <property type="entry name" value="ALPHA-D-RIBOSE 1-METHYLPHOSPHONATE 5-TRIPHOSPHATE DIPHOSPHATASE"/>
    <property type="match status" value="1"/>
</dbReference>
<dbReference type="Gene3D" id="2.30.40.10">
    <property type="entry name" value="Urease, subunit C, domain 1"/>
    <property type="match status" value="2"/>
</dbReference>
<dbReference type="EMBL" id="FONN01000013">
    <property type="protein sequence ID" value="SFF08452.1"/>
    <property type="molecule type" value="Genomic_DNA"/>
</dbReference>
<dbReference type="InterPro" id="IPR011059">
    <property type="entry name" value="Metal-dep_hydrolase_composite"/>
</dbReference>
<evidence type="ECO:0000313" key="3">
    <source>
        <dbReference type="Proteomes" id="UP000183410"/>
    </source>
</evidence>
<organism evidence="2 3">
    <name type="scientific">Paenibacillus algorifonticola</name>
    <dbReference type="NCBI Taxonomy" id="684063"/>
    <lineage>
        <taxon>Bacteria</taxon>
        <taxon>Bacillati</taxon>
        <taxon>Bacillota</taxon>
        <taxon>Bacilli</taxon>
        <taxon>Bacillales</taxon>
        <taxon>Paenibacillaceae</taxon>
        <taxon>Paenibacillus</taxon>
    </lineage>
</organism>
<dbReference type="GO" id="GO:0016810">
    <property type="term" value="F:hydrolase activity, acting on carbon-nitrogen (but not peptide) bonds"/>
    <property type="evidence" value="ECO:0007669"/>
    <property type="project" value="InterPro"/>
</dbReference>
<sequence length="417" mass="45500">MKSEMLQSIVMVKGMLVLPEMVAEGAVIIKAGIIAEVLIGPEQIQSWLAHGGLNDGRAVSDGGVKVEGYRSLGLEIIEADGCYVLPGLIDVHCDAIEKEVQPRPNTLFPLDMSLLEFERKLPLHGITTMYHSLSLGVGLSLRGEHLLTQMVELIRSYREQRSVVRNRIHLRYEISYLPGLPIVKRYVDEGAIDYLSFMDHSPGQGQYREPGSFERYVMKNQSVSIDEVRTIVAELMENRRQIDWTGLEELGKLAVQRGISVASHDDDSRQRVDQLKGCGASVSEFPITLETALYAVQQGLHVCVGAPNIVRGGSHDKNLSAAEAIAAGAADIICSDYHPSALLNAIFRLVDEGITALPAAVRTATLAPAEALGIASEVGSLERGKAADLVIVDRYEGHPWVKRTIVGGKTVYTALTR</sequence>
<dbReference type="NCBIfam" id="NF011987">
    <property type="entry name" value="PRK15446.2-3"/>
    <property type="match status" value="1"/>
</dbReference>